<dbReference type="AlphaFoldDB" id="A0A4R0XU91"/>
<keyword evidence="2" id="KW-1185">Reference proteome</keyword>
<dbReference type="RefSeq" id="WP_131613061.1">
    <property type="nucleotide sequence ID" value="NZ_PSZP01000001.1"/>
</dbReference>
<evidence type="ECO:0000313" key="1">
    <source>
        <dbReference type="EMBL" id="TCG12108.1"/>
    </source>
</evidence>
<comment type="caution">
    <text evidence="1">The sequence shown here is derived from an EMBL/GenBank/DDBJ whole genome shotgun (WGS) entry which is preliminary data.</text>
</comment>
<dbReference type="Proteomes" id="UP000291072">
    <property type="component" value="Unassembled WGS sequence"/>
</dbReference>
<organism evidence="1 2">
    <name type="scientific">Mycoplasma todarodis</name>
    <dbReference type="NCBI Taxonomy" id="1937191"/>
    <lineage>
        <taxon>Bacteria</taxon>
        <taxon>Bacillati</taxon>
        <taxon>Mycoplasmatota</taxon>
        <taxon>Mollicutes</taxon>
        <taxon>Mycoplasmataceae</taxon>
        <taxon>Mycoplasma</taxon>
    </lineage>
</organism>
<protein>
    <submittedName>
        <fullName evidence="1">Uncharacterized protein</fullName>
    </submittedName>
</protein>
<gene>
    <name evidence="1" type="ORF">C4B25_00235</name>
</gene>
<evidence type="ECO:0000313" key="2">
    <source>
        <dbReference type="Proteomes" id="UP000291072"/>
    </source>
</evidence>
<name>A0A4R0XU91_9MOLU</name>
<dbReference type="EMBL" id="PSZP01000001">
    <property type="protein sequence ID" value="TCG12108.1"/>
    <property type="molecule type" value="Genomic_DNA"/>
</dbReference>
<proteinExistence type="predicted"/>
<reference evidence="1 2" key="1">
    <citation type="submission" date="2018-02" db="EMBL/GenBank/DDBJ databases">
        <title>Mycoplasma marinum and Mycoplasma todarodis sp. nov., moderately halophilic and psychrotolerant mycoplasmas isolated from cephalopods.</title>
        <authorList>
            <person name="Viver T."/>
        </authorList>
    </citation>
    <scope>NUCLEOTIDE SEQUENCE [LARGE SCALE GENOMIC DNA]</scope>
    <source>
        <strain evidence="1 2">5H</strain>
    </source>
</reference>
<accession>A0A4R0XU91</accession>
<sequence>MFKEDFTLRTLDTHPQKTFSPMRMILRNDILYKEVLNFYDNPGKNKRNELIIKTIFSWNEIFPFGFHTFSEIDINKTFSFLDTFQVVLSFIVSGMEECREKEILEDIRIAMQEFVVFSINKAHYSSLASYRKVIEGTLWIKHLLKRTFPKEGKINSKKNISEQLDEFPNMKEYYKVSSKLIHSKKKYFFNFTPTTKQDDLNNFYKLIKNCFDELSTIYNSIFDIDWINENQVLNRFSKIYNRLLKFNGTQDLNNYKIVLKNNSEDFNHGLALYHSLNKNKNSVFELLLIKDTYHDSLNNHIKKIPSLFLNRINDNEPNSFIKSLEILASFKELSSLGNEMNLLESMKFLTKYRETGSEAMKHFLDMKIRQEQNIKLFKTELKELKKIASELFMLERNDPFSRITITRLLVEEVIFNIIISKSNNIFAFNMLVENMRRKDNSIQDFSIIPHRHVVFSNRPFQSTVEGKSTGNSKTDFKNLATLIKNLKVYLKRFK</sequence>